<reference evidence="2" key="2">
    <citation type="submission" date="2020-09" db="EMBL/GenBank/DDBJ databases">
        <authorList>
            <person name="Sun Q."/>
            <person name="Zhou Y."/>
        </authorList>
    </citation>
    <scope>NUCLEOTIDE SEQUENCE</scope>
    <source>
        <strain evidence="2">CGMCC 1.12921</strain>
    </source>
</reference>
<keyword evidence="3" id="KW-1185">Reference proteome</keyword>
<keyword evidence="1" id="KW-0732">Signal</keyword>
<dbReference type="EMBL" id="BMGH01000001">
    <property type="protein sequence ID" value="GGD07751.1"/>
    <property type="molecule type" value="Genomic_DNA"/>
</dbReference>
<organism evidence="2 3">
    <name type="scientific">Aquisalinus flavus</name>
    <dbReference type="NCBI Taxonomy" id="1526572"/>
    <lineage>
        <taxon>Bacteria</taxon>
        <taxon>Pseudomonadati</taxon>
        <taxon>Pseudomonadota</taxon>
        <taxon>Alphaproteobacteria</taxon>
        <taxon>Parvularculales</taxon>
        <taxon>Parvularculaceae</taxon>
        <taxon>Aquisalinus</taxon>
    </lineage>
</organism>
<sequence>MLAIGVGIGLLMGAAAPAHAQEQYLMPLLTVLEVAPPAGSSMDTQRNTAIAWLSAYTADSVQFYQSQNNAQLADHLSYAFFILSRGVKYSELKGISAGNMRNTAIVIINRRTNIPVSELQGLSAQPLLAKDYFDAQSMKTSLDHVASRSDLIAHPIAWTTDECKQIEDAKTQLAQVAPTLAGKLNEYHSVMGKIDQVLAPLRKLGPLYDAAVATNAALAEYERQRGTLLGEIRALEAQQASLQAFLRGGDVLNKCLSCQYQRSMAQSSLQSHAYASQSQKYTEYYWASLVSSRESAKKMSATWAEFDAQFAAIMAQTGVATTLNSAQTFNDELSKFERVSTPEWRGLWQGWTRRHETLPLCK</sequence>
<feature type="chain" id="PRO_5035184156" evidence="1">
    <location>
        <begin position="21"/>
        <end position="362"/>
    </location>
</feature>
<evidence type="ECO:0000256" key="1">
    <source>
        <dbReference type="SAM" id="SignalP"/>
    </source>
</evidence>
<accession>A0A8J2V1I7</accession>
<name>A0A8J2V1I7_9PROT</name>
<evidence type="ECO:0000313" key="3">
    <source>
        <dbReference type="Proteomes" id="UP000613582"/>
    </source>
</evidence>
<dbReference type="AlphaFoldDB" id="A0A8J2V1I7"/>
<reference evidence="2" key="1">
    <citation type="journal article" date="2014" name="Int. J. Syst. Evol. Microbiol.">
        <title>Complete genome sequence of Corynebacterium casei LMG S-19264T (=DSM 44701T), isolated from a smear-ripened cheese.</title>
        <authorList>
            <consortium name="US DOE Joint Genome Institute (JGI-PGF)"/>
            <person name="Walter F."/>
            <person name="Albersmeier A."/>
            <person name="Kalinowski J."/>
            <person name="Ruckert C."/>
        </authorList>
    </citation>
    <scope>NUCLEOTIDE SEQUENCE</scope>
    <source>
        <strain evidence="2">CGMCC 1.12921</strain>
    </source>
</reference>
<evidence type="ECO:0000313" key="2">
    <source>
        <dbReference type="EMBL" id="GGD07751.1"/>
    </source>
</evidence>
<dbReference type="Proteomes" id="UP000613582">
    <property type="component" value="Unassembled WGS sequence"/>
</dbReference>
<proteinExistence type="predicted"/>
<protein>
    <submittedName>
        <fullName evidence="2">Uncharacterized protein</fullName>
    </submittedName>
</protein>
<gene>
    <name evidence="2" type="ORF">GCM10011342_15790</name>
</gene>
<comment type="caution">
    <text evidence="2">The sequence shown here is derived from an EMBL/GenBank/DDBJ whole genome shotgun (WGS) entry which is preliminary data.</text>
</comment>
<feature type="signal peptide" evidence="1">
    <location>
        <begin position="1"/>
        <end position="20"/>
    </location>
</feature>
<dbReference type="RefSeq" id="WP_188158943.1">
    <property type="nucleotide sequence ID" value="NZ_BMGH01000001.1"/>
</dbReference>